<dbReference type="PANTHER" id="PTHR47505">
    <property type="entry name" value="DNA UTILIZATION PROTEIN YHGH"/>
    <property type="match status" value="1"/>
</dbReference>
<dbReference type="RefSeq" id="WP_336392000.1">
    <property type="nucleotide sequence ID" value="NZ_JBAPLV010000005.1"/>
</dbReference>
<comment type="caution">
    <text evidence="1">The sequence shown here is derived from an EMBL/GenBank/DDBJ whole genome shotgun (WGS) entry which is preliminary data.</text>
</comment>
<evidence type="ECO:0000313" key="2">
    <source>
        <dbReference type="Proteomes" id="UP001373496"/>
    </source>
</evidence>
<dbReference type="Proteomes" id="UP001373496">
    <property type="component" value="Unassembled WGS sequence"/>
</dbReference>
<keyword evidence="2" id="KW-1185">Reference proteome</keyword>
<proteinExistence type="predicted"/>
<reference evidence="1 2" key="1">
    <citation type="submission" date="2024-03" db="EMBL/GenBank/DDBJ databases">
        <title>Draft genome sequence of Klenkia terrae.</title>
        <authorList>
            <person name="Duangmal K."/>
            <person name="Chantavorakit T."/>
        </authorList>
    </citation>
    <scope>NUCLEOTIDE SEQUENCE [LARGE SCALE GENOMIC DNA]</scope>
    <source>
        <strain evidence="1 2">JCM 17786</strain>
    </source>
</reference>
<protein>
    <submittedName>
        <fullName evidence="1">ComF family protein</fullName>
    </submittedName>
</protein>
<name>A0ABU8E3C5_9ACTN</name>
<dbReference type="SUPFAM" id="SSF53271">
    <property type="entry name" value="PRTase-like"/>
    <property type="match status" value="1"/>
</dbReference>
<organism evidence="1 2">
    <name type="scientific">Klenkia terrae</name>
    <dbReference type="NCBI Taxonomy" id="1052259"/>
    <lineage>
        <taxon>Bacteria</taxon>
        <taxon>Bacillati</taxon>
        <taxon>Actinomycetota</taxon>
        <taxon>Actinomycetes</taxon>
        <taxon>Geodermatophilales</taxon>
        <taxon>Geodermatophilaceae</taxon>
        <taxon>Klenkia</taxon>
    </lineage>
</organism>
<dbReference type="InterPro" id="IPR029057">
    <property type="entry name" value="PRTase-like"/>
</dbReference>
<dbReference type="PANTHER" id="PTHR47505:SF1">
    <property type="entry name" value="DNA UTILIZATION PROTEIN YHGH"/>
    <property type="match status" value="1"/>
</dbReference>
<accession>A0ABU8E3C5</accession>
<dbReference type="EMBL" id="JBAPLV010000005">
    <property type="protein sequence ID" value="MEI4278141.1"/>
    <property type="molecule type" value="Genomic_DNA"/>
</dbReference>
<gene>
    <name evidence="1" type="ORF">UXQ13_06645</name>
</gene>
<evidence type="ECO:0000313" key="1">
    <source>
        <dbReference type="EMBL" id="MEI4278141.1"/>
    </source>
</evidence>
<sequence length="246" mass="25523">MLPRVLEPLVDLVLPRVCAGCGHPGCLMCPRCAALLARPRLATPRRHPDGFPPTVAAAAYAGPVRPVVNAFKEHGRTELAAPLGAALALAVVVVRAGAGSAGPVLLVPLPSSRAAVRERGRDHVAELTRAAVRELRRAGVPVTAARLLGRRGRVRDSAGLDARQRRANLAGTFVLREPVRRGSGLLVVVDDVVSSGASVTEAAAVLIPAARRHDTPVVAAVVAATPRGRPVPVVGPGPGVFTVRER</sequence>
<dbReference type="InterPro" id="IPR051910">
    <property type="entry name" value="ComF/GntX_DNA_util-trans"/>
</dbReference>